<dbReference type="AlphaFoldDB" id="A0A090QJX8"/>
<dbReference type="SUPFAM" id="SSF56281">
    <property type="entry name" value="Metallo-hydrolase/oxidoreductase"/>
    <property type="match status" value="1"/>
</dbReference>
<evidence type="ECO:0000313" key="3">
    <source>
        <dbReference type="EMBL" id="GAL03226.1"/>
    </source>
</evidence>
<dbReference type="InterPro" id="IPR001279">
    <property type="entry name" value="Metallo-B-lactamas"/>
</dbReference>
<feature type="domain" description="Metallo-beta-lactamase" evidence="2">
    <location>
        <begin position="20"/>
        <end position="221"/>
    </location>
</feature>
<protein>
    <recommendedName>
        <fullName evidence="2">Metallo-beta-lactamase domain-containing protein</fullName>
    </recommendedName>
</protein>
<accession>A0A090QJX8</accession>
<evidence type="ECO:0000313" key="4">
    <source>
        <dbReference type="Proteomes" id="UP000029227"/>
    </source>
</evidence>
<dbReference type="EMBL" id="BBMN01000001">
    <property type="protein sequence ID" value="GAL03226.1"/>
    <property type="molecule type" value="Genomic_DNA"/>
</dbReference>
<dbReference type="PANTHER" id="PTHR43546">
    <property type="entry name" value="UPF0173 METAL-DEPENDENT HYDROLASE MJ1163-RELATED"/>
    <property type="match status" value="1"/>
</dbReference>
<comment type="caution">
    <text evidence="3">The sequence shown here is derived from an EMBL/GenBank/DDBJ whole genome shotgun (WGS) entry which is preliminary data.</text>
</comment>
<evidence type="ECO:0000259" key="2">
    <source>
        <dbReference type="Pfam" id="PF12706"/>
    </source>
</evidence>
<dbReference type="InterPro" id="IPR036866">
    <property type="entry name" value="RibonucZ/Hydroxyglut_hydro"/>
</dbReference>
<dbReference type="eggNOG" id="COG2220">
    <property type="taxonomic scope" value="Bacteria"/>
</dbReference>
<dbReference type="PANTHER" id="PTHR43546:SF9">
    <property type="entry name" value="L-ASCORBATE-6-PHOSPHATE LACTONASE ULAG-RELATED"/>
    <property type="match status" value="1"/>
</dbReference>
<organism evidence="3 4">
    <name type="scientific">Photobacterium aphoticum</name>
    <dbReference type="NCBI Taxonomy" id="754436"/>
    <lineage>
        <taxon>Bacteria</taxon>
        <taxon>Pseudomonadati</taxon>
        <taxon>Pseudomonadota</taxon>
        <taxon>Gammaproteobacteria</taxon>
        <taxon>Vibrionales</taxon>
        <taxon>Vibrionaceae</taxon>
        <taxon>Photobacterium</taxon>
    </lineage>
</organism>
<dbReference type="Gene3D" id="3.60.15.10">
    <property type="entry name" value="Ribonuclease Z/Hydroxyacylglutathione hydrolase-like"/>
    <property type="match status" value="1"/>
</dbReference>
<dbReference type="Pfam" id="PF12706">
    <property type="entry name" value="Lactamase_B_2"/>
    <property type="match status" value="1"/>
</dbReference>
<gene>
    <name evidence="3" type="ORF">JCM19237_6119</name>
</gene>
<dbReference type="GO" id="GO:0016787">
    <property type="term" value="F:hydrolase activity"/>
    <property type="evidence" value="ECO:0007669"/>
    <property type="project" value="UniProtKB-KW"/>
</dbReference>
<sequence>MHITQVRNATQLIQYAGKTFLVDPMLAEKAAYPGFPGTVQSHLRFPTVDLPLEMTTLLNIDAVLLTHTHLDHWDEAAVKQIPKDTLVFVQDDHDAQILRSQGFTNLTCFADGVTFEGISLTGTACQHGSDALYQQPELAERLGEVTGVILSHPDEETLYLVGDSIWTPAIEATMKNVQPGVVILNTGWAHVLGFGPIIMGQEDVLKTHQILPQAQIVATHMDAVNHTLVTRQTLREYVAVNVLGEWVHIPEDGETIRL</sequence>
<dbReference type="STRING" id="754436.JCM19237_6119"/>
<keyword evidence="1" id="KW-0378">Hydrolase</keyword>
<proteinExistence type="predicted"/>
<reference evidence="3 4" key="1">
    <citation type="journal article" date="2014" name="Genome Announc.">
        <title>Draft Genome Sequences of Two Vibrionaceae Species, Vibrio ponticus C121 and Photobacterium aphoticum C119, Isolated as Coral Reef Microbiota.</title>
        <authorList>
            <person name="Al-saari N."/>
            <person name="Meirelles P.M."/>
            <person name="Mino S."/>
            <person name="Suda W."/>
            <person name="Oshima K."/>
            <person name="Hattori M."/>
            <person name="Ohkuma M."/>
            <person name="Thompson F.L."/>
            <person name="Gomez-Gil B."/>
            <person name="Sawabe T."/>
            <person name="Sawabe T."/>
        </authorList>
    </citation>
    <scope>NUCLEOTIDE SEQUENCE [LARGE SCALE GENOMIC DNA]</scope>
    <source>
        <strain evidence="3 4">JCM 19237</strain>
    </source>
</reference>
<dbReference type="InterPro" id="IPR050114">
    <property type="entry name" value="UPF0173_UPF0282_UlaG_hydrolase"/>
</dbReference>
<name>A0A090QJX8_9GAMM</name>
<dbReference type="Proteomes" id="UP000029227">
    <property type="component" value="Unassembled WGS sequence"/>
</dbReference>
<evidence type="ECO:0000256" key="1">
    <source>
        <dbReference type="ARBA" id="ARBA00022801"/>
    </source>
</evidence>